<protein>
    <recommendedName>
        <fullName evidence="5">Developmental regulatory protein wetA</fullName>
    </recommendedName>
</protein>
<name>A0AA40ETI9_9PEZI</name>
<feature type="region of interest" description="Disordered" evidence="2">
    <location>
        <begin position="205"/>
        <end position="242"/>
    </location>
</feature>
<evidence type="ECO:0008006" key="5">
    <source>
        <dbReference type="Google" id="ProtNLM"/>
    </source>
</evidence>
<evidence type="ECO:0000256" key="1">
    <source>
        <dbReference type="SAM" id="Coils"/>
    </source>
</evidence>
<feature type="compositionally biased region" description="Polar residues" evidence="2">
    <location>
        <begin position="451"/>
        <end position="460"/>
    </location>
</feature>
<feature type="region of interest" description="Disordered" evidence="2">
    <location>
        <begin position="1"/>
        <end position="30"/>
    </location>
</feature>
<feature type="compositionally biased region" description="Polar residues" evidence="2">
    <location>
        <begin position="393"/>
        <end position="414"/>
    </location>
</feature>
<dbReference type="EMBL" id="JAUKTV010000002">
    <property type="protein sequence ID" value="KAK0745255.1"/>
    <property type="molecule type" value="Genomic_DNA"/>
</dbReference>
<proteinExistence type="predicted"/>
<accession>A0AA40ETI9</accession>
<dbReference type="Proteomes" id="UP001172159">
    <property type="component" value="Unassembled WGS sequence"/>
</dbReference>
<evidence type="ECO:0000256" key="2">
    <source>
        <dbReference type="SAM" id="MobiDB-lite"/>
    </source>
</evidence>
<feature type="compositionally biased region" description="Polar residues" evidence="2">
    <location>
        <begin position="17"/>
        <end position="30"/>
    </location>
</feature>
<feature type="compositionally biased region" description="Low complexity" evidence="2">
    <location>
        <begin position="625"/>
        <end position="641"/>
    </location>
</feature>
<feature type="region of interest" description="Disordered" evidence="2">
    <location>
        <begin position="346"/>
        <end position="372"/>
    </location>
</feature>
<feature type="compositionally biased region" description="Basic residues" evidence="2">
    <location>
        <begin position="745"/>
        <end position="757"/>
    </location>
</feature>
<evidence type="ECO:0000313" key="4">
    <source>
        <dbReference type="Proteomes" id="UP001172159"/>
    </source>
</evidence>
<keyword evidence="4" id="KW-1185">Reference proteome</keyword>
<feature type="compositionally biased region" description="Polar residues" evidence="2">
    <location>
        <begin position="758"/>
        <end position="780"/>
    </location>
</feature>
<feature type="compositionally biased region" description="Low complexity" evidence="2">
    <location>
        <begin position="675"/>
        <end position="696"/>
    </location>
</feature>
<reference evidence="3" key="1">
    <citation type="submission" date="2023-06" db="EMBL/GenBank/DDBJ databases">
        <title>Genome-scale phylogeny and comparative genomics of the fungal order Sordariales.</title>
        <authorList>
            <consortium name="Lawrence Berkeley National Laboratory"/>
            <person name="Hensen N."/>
            <person name="Bonometti L."/>
            <person name="Westerberg I."/>
            <person name="Brannstrom I.O."/>
            <person name="Guillou S."/>
            <person name="Cros-Aarteil S."/>
            <person name="Calhoun S."/>
            <person name="Haridas S."/>
            <person name="Kuo A."/>
            <person name="Mondo S."/>
            <person name="Pangilinan J."/>
            <person name="Riley R."/>
            <person name="Labutti K."/>
            <person name="Andreopoulos B."/>
            <person name="Lipzen A."/>
            <person name="Chen C."/>
            <person name="Yanf M."/>
            <person name="Daum C."/>
            <person name="Ng V."/>
            <person name="Clum A."/>
            <person name="Steindorff A."/>
            <person name="Ohm R."/>
            <person name="Martin F."/>
            <person name="Silar P."/>
            <person name="Natvig D."/>
            <person name="Lalanne C."/>
            <person name="Gautier V."/>
            <person name="Ament-Velasquez S.L."/>
            <person name="Kruys A."/>
            <person name="Hutchinson M.I."/>
            <person name="Powell A.J."/>
            <person name="Barry K."/>
            <person name="Miller A.N."/>
            <person name="Grigoriev I.V."/>
            <person name="Debuchy R."/>
            <person name="Gladieux P."/>
            <person name="Thoren M.H."/>
            <person name="Johannesson H."/>
        </authorList>
    </citation>
    <scope>NUCLEOTIDE SEQUENCE</scope>
    <source>
        <strain evidence="3">CBS 540.89</strain>
    </source>
</reference>
<feature type="coiled-coil region" evidence="1">
    <location>
        <begin position="844"/>
        <end position="881"/>
    </location>
</feature>
<gene>
    <name evidence="3" type="ORF">B0T21DRAFT_390378</name>
</gene>
<comment type="caution">
    <text evidence="3">The sequence shown here is derived from an EMBL/GenBank/DDBJ whole genome shotgun (WGS) entry which is preliminary data.</text>
</comment>
<feature type="compositionally biased region" description="Low complexity" evidence="2">
    <location>
        <begin position="211"/>
        <end position="221"/>
    </location>
</feature>
<feature type="region of interest" description="Disordered" evidence="2">
    <location>
        <begin position="625"/>
        <end position="791"/>
    </location>
</feature>
<feature type="region of interest" description="Disordered" evidence="2">
    <location>
        <begin position="387"/>
        <end position="465"/>
    </location>
</feature>
<evidence type="ECO:0000313" key="3">
    <source>
        <dbReference type="EMBL" id="KAK0745255.1"/>
    </source>
</evidence>
<keyword evidence="1" id="KW-0175">Coiled coil</keyword>
<organism evidence="3 4">
    <name type="scientific">Apiosordaria backusii</name>
    <dbReference type="NCBI Taxonomy" id="314023"/>
    <lineage>
        <taxon>Eukaryota</taxon>
        <taxon>Fungi</taxon>
        <taxon>Dikarya</taxon>
        <taxon>Ascomycota</taxon>
        <taxon>Pezizomycotina</taxon>
        <taxon>Sordariomycetes</taxon>
        <taxon>Sordariomycetidae</taxon>
        <taxon>Sordariales</taxon>
        <taxon>Lasiosphaeriaceae</taxon>
        <taxon>Apiosordaria</taxon>
    </lineage>
</organism>
<dbReference type="AlphaFoldDB" id="A0AA40ETI9"/>
<sequence length="888" mass="93485">MDHRVEATQPFLGRTGAHSNMRPSSTNVLNTPRPPMMVSIPCVAVAGWVGLLTFFTAQPLHQYQYPTTPFFFFFLSLSLPHHGILEQPTLVTTRHIPHSTRIRARQEDLQRPYQQTAIRYRPRPTMAGVEGMAFMAGGLPLAGNKEGGSFYSHDVDEAGSTDFFDQFVMLDGSDSETTAEGGGGLGQFCGASGLPVSPQLSSIEPSLSMPTTGTGSASGRTAGAGGAAGNHGNFGPSGGRTMPLDNLSGNANGSNLNGNHGGGAGTGGWQGAVNSPIIARPHQFQQQQAQRLQRATTNIGDHKMKPDIEIDGLPFTTSGFGEPLGGGTVSDSELLKLEGLSMRTTKVEVPQPAASVPPSPTPLGSSPKKSSRLGAFCSRFRSKAVSTLHGKSKQQQVEIKQASSMSTPVISSAQMGGGAVKSESGRPRPVNLDLSKSQLPLSPPLTGAMPASSQPQTISGNQLMNGNNNNNMNFVNGFLDDPFLTDQYLRGGQFVPPLQLSNGATNGNMPHTPLQTPLIDGIPAAWQLPVTSPGFVMSPNGEINSNWWDTAGIDAMDTDPITNLFPSNTTTATNPRDASLNLAMHFPHNSFEYPAPPGTDDFSVSNNLMLHMPQPRGPNAAVLHPQYRAQQQQQQQSSSSSRRPKPRAPSSGARHHHYTGNGTSGSGMSPRKTRTASGSSTTPFPTTTTSSKASAGGPPGGRLHRRSASMQMLPNHHHHHPHNPSLSSPGTLLDPPGAGSTPSAIRKRRSWTGRRVSHSSSQVNLNSLLPPNGQSASSSSRGHKSTRRTASCSSLAALAGMNGMDGGGGGLDGGGGGGGGSFVNYTPQDKQLLMTGVAPSGSSKTKLRREKEAKEKAREFKERLARAVEAAGGDLERLKEVEEGLALV</sequence>